<dbReference type="OrthoDB" id="448448at2759"/>
<reference evidence="1" key="1">
    <citation type="submission" date="2021-03" db="EMBL/GenBank/DDBJ databases">
        <title>Draft genome sequence of rust myrtle Austropuccinia psidii MF-1, a brazilian biotype.</title>
        <authorList>
            <person name="Quecine M.C."/>
            <person name="Pachon D.M.R."/>
            <person name="Bonatelli M.L."/>
            <person name="Correr F.H."/>
            <person name="Franceschini L.M."/>
            <person name="Leite T.F."/>
            <person name="Margarido G.R.A."/>
            <person name="Almeida C.A."/>
            <person name="Ferrarezi J.A."/>
            <person name="Labate C.A."/>
        </authorList>
    </citation>
    <scope>NUCLEOTIDE SEQUENCE</scope>
    <source>
        <strain evidence="1">MF-1</strain>
    </source>
</reference>
<protein>
    <submittedName>
        <fullName evidence="1">Uncharacterized protein</fullName>
    </submittedName>
</protein>
<accession>A0A9Q3BSH0</accession>
<dbReference type="AlphaFoldDB" id="A0A9Q3BSH0"/>
<dbReference type="EMBL" id="AVOT02002782">
    <property type="protein sequence ID" value="MBW0471509.1"/>
    <property type="molecule type" value="Genomic_DNA"/>
</dbReference>
<gene>
    <name evidence="1" type="ORF">O181_011224</name>
</gene>
<comment type="caution">
    <text evidence="1">The sequence shown here is derived from an EMBL/GenBank/DDBJ whole genome shotgun (WGS) entry which is preliminary data.</text>
</comment>
<proteinExistence type="predicted"/>
<evidence type="ECO:0000313" key="1">
    <source>
        <dbReference type="EMBL" id="MBW0471509.1"/>
    </source>
</evidence>
<evidence type="ECO:0000313" key="2">
    <source>
        <dbReference type="Proteomes" id="UP000765509"/>
    </source>
</evidence>
<name>A0A9Q3BSH0_9BASI</name>
<dbReference type="Gene3D" id="3.40.50.10810">
    <property type="entry name" value="Tandem AAA-ATPase domain"/>
    <property type="match status" value="1"/>
</dbReference>
<dbReference type="InterPro" id="IPR038718">
    <property type="entry name" value="SNF2-like_sf"/>
</dbReference>
<keyword evidence="2" id="KW-1185">Reference proteome</keyword>
<organism evidence="1 2">
    <name type="scientific">Austropuccinia psidii MF-1</name>
    <dbReference type="NCBI Taxonomy" id="1389203"/>
    <lineage>
        <taxon>Eukaryota</taxon>
        <taxon>Fungi</taxon>
        <taxon>Dikarya</taxon>
        <taxon>Basidiomycota</taxon>
        <taxon>Pucciniomycotina</taxon>
        <taxon>Pucciniomycetes</taxon>
        <taxon>Pucciniales</taxon>
        <taxon>Sphaerophragmiaceae</taxon>
        <taxon>Austropuccinia</taxon>
    </lineage>
</organism>
<dbReference type="Proteomes" id="UP000765509">
    <property type="component" value="Unassembled WGS sequence"/>
</dbReference>
<sequence length="152" mass="16953">MDNLPITVEPPHPLDPLLKAGTSLQNKMVISLKSLPTNTPLGRLLADYVVLGKTIQDIALMGTSKEPLITNYHCYMPTLINHQLALRNIQACSGWALQANIYHGSTHHSLSKANILQCDIFIASYNTITQEFNKKRPLNHSFLNQLALYNFG</sequence>